<name>A0A1X0QIF7_9MICR</name>
<feature type="domain" description="Integrase catalytic" evidence="7">
    <location>
        <begin position="205"/>
        <end position="389"/>
    </location>
</feature>
<dbReference type="Pfam" id="PF17921">
    <property type="entry name" value="Integrase_H2C2"/>
    <property type="match status" value="1"/>
</dbReference>
<evidence type="ECO:0000259" key="7">
    <source>
        <dbReference type="PROSITE" id="PS50994"/>
    </source>
</evidence>
<evidence type="ECO:0000313" key="8">
    <source>
        <dbReference type="EMBL" id="ORD99558.1"/>
    </source>
</evidence>
<comment type="caution">
    <text evidence="8">The sequence shown here is derived from an EMBL/GenBank/DDBJ whole genome shotgun (WGS) entry which is preliminary data.</text>
</comment>
<dbReference type="GO" id="GO:0003964">
    <property type="term" value="F:RNA-directed DNA polymerase activity"/>
    <property type="evidence" value="ECO:0007669"/>
    <property type="project" value="UniProtKB-KW"/>
</dbReference>
<dbReference type="InterPro" id="IPR043502">
    <property type="entry name" value="DNA/RNA_pol_sf"/>
</dbReference>
<dbReference type="GO" id="GO:0004519">
    <property type="term" value="F:endonuclease activity"/>
    <property type="evidence" value="ECO:0007669"/>
    <property type="project" value="UniProtKB-KW"/>
</dbReference>
<dbReference type="AlphaFoldDB" id="A0A1X0QIF7"/>
<dbReference type="SUPFAM" id="SSF56672">
    <property type="entry name" value="DNA/RNA polymerases"/>
    <property type="match status" value="1"/>
</dbReference>
<protein>
    <submittedName>
        <fullName evidence="8">TF211</fullName>
    </submittedName>
</protein>
<keyword evidence="4" id="KW-0255">Endonuclease</keyword>
<dbReference type="GO" id="GO:0005634">
    <property type="term" value="C:nucleus"/>
    <property type="evidence" value="ECO:0007669"/>
    <property type="project" value="UniProtKB-ARBA"/>
</dbReference>
<dbReference type="CDD" id="cd09274">
    <property type="entry name" value="RNase_HI_RT_Ty3"/>
    <property type="match status" value="1"/>
</dbReference>
<dbReference type="Gene3D" id="3.30.420.10">
    <property type="entry name" value="Ribonuclease H-like superfamily/Ribonuclease H"/>
    <property type="match status" value="1"/>
</dbReference>
<evidence type="ECO:0000256" key="3">
    <source>
        <dbReference type="ARBA" id="ARBA00022722"/>
    </source>
</evidence>
<keyword evidence="2" id="KW-0548">Nucleotidyltransferase</keyword>
<dbReference type="GO" id="GO:0016787">
    <property type="term" value="F:hydrolase activity"/>
    <property type="evidence" value="ECO:0007669"/>
    <property type="project" value="UniProtKB-KW"/>
</dbReference>
<organism evidence="8 9">
    <name type="scientific">Hepatospora eriocheir</name>
    <dbReference type="NCBI Taxonomy" id="1081669"/>
    <lineage>
        <taxon>Eukaryota</taxon>
        <taxon>Fungi</taxon>
        <taxon>Fungi incertae sedis</taxon>
        <taxon>Microsporidia</taxon>
        <taxon>Hepatosporidae</taxon>
        <taxon>Hepatospora</taxon>
    </lineage>
</organism>
<dbReference type="InterPro" id="IPR012337">
    <property type="entry name" value="RNaseH-like_sf"/>
</dbReference>
<dbReference type="Proteomes" id="UP000192501">
    <property type="component" value="Unassembled WGS sequence"/>
</dbReference>
<evidence type="ECO:0000256" key="4">
    <source>
        <dbReference type="ARBA" id="ARBA00022759"/>
    </source>
</evidence>
<dbReference type="EMBL" id="LTAI01000166">
    <property type="protein sequence ID" value="ORD99558.1"/>
    <property type="molecule type" value="Genomic_DNA"/>
</dbReference>
<keyword evidence="1" id="KW-0808">Transferase</keyword>
<keyword evidence="3" id="KW-0540">Nuclease</keyword>
<dbReference type="VEuPathDB" id="MicrosporidiaDB:A0H76_652"/>
<dbReference type="GO" id="GO:0003676">
    <property type="term" value="F:nucleic acid binding"/>
    <property type="evidence" value="ECO:0007669"/>
    <property type="project" value="InterPro"/>
</dbReference>
<gene>
    <name evidence="8" type="primary">TF211</name>
    <name evidence="8" type="ORF">A0H76_652</name>
</gene>
<dbReference type="Gene3D" id="1.10.340.70">
    <property type="match status" value="1"/>
</dbReference>
<dbReference type="InterPro" id="IPR041588">
    <property type="entry name" value="Integrase_H2C2"/>
</dbReference>
<dbReference type="SUPFAM" id="SSF53098">
    <property type="entry name" value="Ribonuclease H-like"/>
    <property type="match status" value="1"/>
</dbReference>
<keyword evidence="5" id="KW-0378">Hydrolase</keyword>
<reference evidence="8 9" key="1">
    <citation type="journal article" date="2017" name="Environ. Microbiol.">
        <title>Decay of the glycolytic pathway and adaptation to intranuclear parasitism within Enterocytozoonidae microsporidia.</title>
        <authorList>
            <person name="Wiredu Boakye D."/>
            <person name="Jaroenlak P."/>
            <person name="Prachumwat A."/>
            <person name="Williams T.A."/>
            <person name="Bateman K.S."/>
            <person name="Itsathitphaisarn O."/>
            <person name="Sritunyalucksana K."/>
            <person name="Paszkiewicz K.H."/>
            <person name="Moore K.A."/>
            <person name="Stentiford G.D."/>
            <person name="Williams B.A."/>
        </authorList>
    </citation>
    <scope>NUCLEOTIDE SEQUENCE [LARGE SCALE GENOMIC DNA]</scope>
    <source>
        <strain evidence="9">canceri</strain>
    </source>
</reference>
<dbReference type="InterPro" id="IPR001584">
    <property type="entry name" value="Integrase_cat-core"/>
</dbReference>
<dbReference type="PANTHER" id="PTHR37984:SF5">
    <property type="entry name" value="PROTEIN NYNRIN-LIKE"/>
    <property type="match status" value="1"/>
</dbReference>
<evidence type="ECO:0000256" key="2">
    <source>
        <dbReference type="ARBA" id="ARBA00022695"/>
    </source>
</evidence>
<evidence type="ECO:0000256" key="5">
    <source>
        <dbReference type="ARBA" id="ARBA00022801"/>
    </source>
</evidence>
<dbReference type="Pfam" id="PF17917">
    <property type="entry name" value="RT_RNaseH"/>
    <property type="match status" value="1"/>
</dbReference>
<dbReference type="VEuPathDB" id="MicrosporidiaDB:HERIO_1443"/>
<dbReference type="GO" id="GO:0015074">
    <property type="term" value="P:DNA integration"/>
    <property type="evidence" value="ECO:0007669"/>
    <property type="project" value="InterPro"/>
</dbReference>
<dbReference type="PANTHER" id="PTHR37984">
    <property type="entry name" value="PROTEIN CBG26694"/>
    <property type="match status" value="1"/>
</dbReference>
<dbReference type="PROSITE" id="PS50994">
    <property type="entry name" value="INTEGRASE"/>
    <property type="match status" value="1"/>
</dbReference>
<proteinExistence type="predicted"/>
<keyword evidence="6" id="KW-0695">RNA-directed DNA polymerase</keyword>
<dbReference type="InterPro" id="IPR050951">
    <property type="entry name" value="Retrovirus_Pol_polyprotein"/>
</dbReference>
<evidence type="ECO:0000256" key="6">
    <source>
        <dbReference type="ARBA" id="ARBA00022918"/>
    </source>
</evidence>
<evidence type="ECO:0000313" key="9">
    <source>
        <dbReference type="Proteomes" id="UP000192501"/>
    </source>
</evidence>
<evidence type="ECO:0000256" key="1">
    <source>
        <dbReference type="ARBA" id="ARBA00022679"/>
    </source>
</evidence>
<accession>A0A1X0QIF7</accession>
<dbReference type="InterPro" id="IPR041373">
    <property type="entry name" value="RT_RNaseH"/>
</dbReference>
<dbReference type="InterPro" id="IPR036397">
    <property type="entry name" value="RNaseH_sf"/>
</dbReference>
<sequence>MDQITNASLLQFPEYGKPFELHTDASDVGIGAILLQSNKLIGNFSMKFNQVKQRYNTVEKEFLGIYKALLHFKNIVFNSPITIKTDNRNLIHDKATDSVRVQKWKLLLTEFDIRLTHVPGKENVIPDYLSRHFQMITIDYINVLKDEVKLQQQKASKEEKQTLLYKRKFYVDEKDRVWIPNSYKINFLITIHEWLGHPGRQKMYYTLKPFFYVEGIKKEIEETVSKCHVCQLSKTNNPKKGVITGGLIENRFNNLIASDIVGPFKTANFKTNLLCKNIETYWIREFGAPLSLLSDNGRNYISKITQKFCLRYNICQKFTTPFNLTGNSMAERLNQTINDLIRIYQDHNLLEILKIINRRLNLTCHRILNCSPIELVERKHPLDFLNRTRNLLESAIHRTKEANETTLKNINLKRDITYNYQPKDLILVKVHQLNKEDRKYFVFSEILENHGNYVVIYTKKKDKINIKQIKPYLSFPCENVECSNSVSTKDSF</sequence>